<evidence type="ECO:0000313" key="3">
    <source>
        <dbReference type="Proteomes" id="UP000887116"/>
    </source>
</evidence>
<protein>
    <submittedName>
        <fullName evidence="2">DUF1758 domain-containing protein</fullName>
    </submittedName>
</protein>
<dbReference type="OrthoDB" id="6431549at2759"/>
<keyword evidence="3" id="KW-1185">Reference proteome</keyword>
<accession>A0A8X6IKW8</accession>
<keyword evidence="1" id="KW-1133">Transmembrane helix</keyword>
<evidence type="ECO:0000313" key="2">
    <source>
        <dbReference type="EMBL" id="GFQ79050.1"/>
    </source>
</evidence>
<dbReference type="EMBL" id="BMAO01002200">
    <property type="protein sequence ID" value="GFQ79050.1"/>
    <property type="molecule type" value="Genomic_DNA"/>
</dbReference>
<dbReference type="AlphaFoldDB" id="A0A8X6IKW8"/>
<sequence>MTLVRDLLLAQQHEDSRDPNDRGPKEKIIIDTVHLFVLCVLSCVVLCLNIWSSVSFRLPVEPEDLKCESDCEQILKLCDNVRAAKLCIAIGGFSVLTSVDLVLTQGLKTITYGMSKAPFLAIKTLQQLAQDEKSRFPLASEVLLHDAYMDDIVCGVSDLETAQKLQSKLRDALHFCVE</sequence>
<organism evidence="2 3">
    <name type="scientific">Trichonephila clavata</name>
    <name type="common">Joro spider</name>
    <name type="synonym">Nephila clavata</name>
    <dbReference type="NCBI Taxonomy" id="2740835"/>
    <lineage>
        <taxon>Eukaryota</taxon>
        <taxon>Metazoa</taxon>
        <taxon>Ecdysozoa</taxon>
        <taxon>Arthropoda</taxon>
        <taxon>Chelicerata</taxon>
        <taxon>Arachnida</taxon>
        <taxon>Araneae</taxon>
        <taxon>Araneomorphae</taxon>
        <taxon>Entelegynae</taxon>
        <taxon>Araneoidea</taxon>
        <taxon>Nephilidae</taxon>
        <taxon>Trichonephila</taxon>
    </lineage>
</organism>
<keyword evidence="1" id="KW-0472">Membrane</keyword>
<reference evidence="2" key="1">
    <citation type="submission" date="2020-07" db="EMBL/GenBank/DDBJ databases">
        <title>Multicomponent nature underlies the extraordinary mechanical properties of spider dragline silk.</title>
        <authorList>
            <person name="Kono N."/>
            <person name="Nakamura H."/>
            <person name="Mori M."/>
            <person name="Yoshida Y."/>
            <person name="Ohtoshi R."/>
            <person name="Malay A.D."/>
            <person name="Moran D.A.P."/>
            <person name="Tomita M."/>
            <person name="Numata K."/>
            <person name="Arakawa K."/>
        </authorList>
    </citation>
    <scope>NUCLEOTIDE SEQUENCE</scope>
</reference>
<dbReference type="Proteomes" id="UP000887116">
    <property type="component" value="Unassembled WGS sequence"/>
</dbReference>
<feature type="transmembrane region" description="Helical" evidence="1">
    <location>
        <begin position="28"/>
        <end position="51"/>
    </location>
</feature>
<keyword evidence="1" id="KW-0812">Transmembrane</keyword>
<proteinExistence type="predicted"/>
<gene>
    <name evidence="2" type="primary">AVEN_78324_1</name>
    <name evidence="2" type="ORF">TNCT_702761</name>
</gene>
<name>A0A8X6IKW8_TRICU</name>
<comment type="caution">
    <text evidence="2">The sequence shown here is derived from an EMBL/GenBank/DDBJ whole genome shotgun (WGS) entry which is preliminary data.</text>
</comment>
<evidence type="ECO:0000256" key="1">
    <source>
        <dbReference type="SAM" id="Phobius"/>
    </source>
</evidence>